<proteinExistence type="predicted"/>
<dbReference type="AlphaFoldDB" id="A0A9R1RFD9"/>
<evidence type="ECO:0000313" key="1">
    <source>
        <dbReference type="EMBL" id="VAH39509.1"/>
    </source>
</evidence>
<organism evidence="1 2">
    <name type="scientific">Triticum turgidum subsp. durum</name>
    <name type="common">Durum wheat</name>
    <name type="synonym">Triticum durum</name>
    <dbReference type="NCBI Taxonomy" id="4567"/>
    <lineage>
        <taxon>Eukaryota</taxon>
        <taxon>Viridiplantae</taxon>
        <taxon>Streptophyta</taxon>
        <taxon>Embryophyta</taxon>
        <taxon>Tracheophyta</taxon>
        <taxon>Spermatophyta</taxon>
        <taxon>Magnoliopsida</taxon>
        <taxon>Liliopsida</taxon>
        <taxon>Poales</taxon>
        <taxon>Poaceae</taxon>
        <taxon>BOP clade</taxon>
        <taxon>Pooideae</taxon>
        <taxon>Triticodae</taxon>
        <taxon>Triticeae</taxon>
        <taxon>Triticinae</taxon>
        <taxon>Triticum</taxon>
    </lineage>
</organism>
<dbReference type="Proteomes" id="UP000324705">
    <property type="component" value="Chromosome 2A"/>
</dbReference>
<evidence type="ECO:0000313" key="2">
    <source>
        <dbReference type="Proteomes" id="UP000324705"/>
    </source>
</evidence>
<gene>
    <name evidence="1" type="ORF">TRITD_2Av1G294930</name>
</gene>
<reference evidence="1 2" key="1">
    <citation type="submission" date="2017-09" db="EMBL/GenBank/DDBJ databases">
        <authorList>
            <consortium name="International Durum Wheat Genome Sequencing Consortium (IDWGSC)"/>
            <person name="Milanesi L."/>
        </authorList>
    </citation>
    <scope>NUCLEOTIDE SEQUENCE [LARGE SCALE GENOMIC DNA]</scope>
    <source>
        <strain evidence="2">cv. Svevo</strain>
    </source>
</reference>
<protein>
    <submittedName>
        <fullName evidence="1">Uncharacterized protein</fullName>
    </submittedName>
</protein>
<keyword evidence="2" id="KW-1185">Reference proteome</keyword>
<name>A0A9R1RFD9_TRITD</name>
<accession>A0A9R1RFD9</accession>
<dbReference type="EMBL" id="LT934113">
    <property type="protein sequence ID" value="VAH39509.1"/>
    <property type="molecule type" value="Genomic_DNA"/>
</dbReference>
<dbReference type="Gramene" id="TRITD2Av1G294930.2">
    <property type="protein sequence ID" value="TRITD2Av1G294930.2"/>
    <property type="gene ID" value="TRITD2Av1G294930"/>
</dbReference>
<sequence length="107" mass="12056">MRAFFTNMISQLKAPLPLGFPDVPDLIDAVSKHLQGKRKFPRTCQSVICVAATREGRCVGHWPEAARARMRSAAVFRRMAVVAATFRHGRRWRRRSGEVLAGCTMKC</sequence>